<proteinExistence type="predicted"/>
<reference evidence="1 2" key="1">
    <citation type="submission" date="2017-07" db="EMBL/GenBank/DDBJ databases">
        <title>The genome sequence of Paludifilum halophilum highlights mechanisms for microbial adaptation to high salt environemnts.</title>
        <authorList>
            <person name="Belbahri L."/>
        </authorList>
    </citation>
    <scope>NUCLEOTIDE SEQUENCE [LARGE SCALE GENOMIC DNA]</scope>
    <source>
        <strain evidence="1 2">DSM 102817</strain>
    </source>
</reference>
<name>A0A235B3D6_9BACL</name>
<organism evidence="1 2">
    <name type="scientific">Paludifilum halophilum</name>
    <dbReference type="NCBI Taxonomy" id="1642702"/>
    <lineage>
        <taxon>Bacteria</taxon>
        <taxon>Bacillati</taxon>
        <taxon>Bacillota</taxon>
        <taxon>Bacilli</taxon>
        <taxon>Bacillales</taxon>
        <taxon>Thermoactinomycetaceae</taxon>
        <taxon>Paludifilum</taxon>
    </lineage>
</organism>
<evidence type="ECO:0000313" key="1">
    <source>
        <dbReference type="EMBL" id="OYD06479.1"/>
    </source>
</evidence>
<protein>
    <submittedName>
        <fullName evidence="1">Uncharacterized protein</fullName>
    </submittedName>
</protein>
<accession>A0A235B3D6</accession>
<gene>
    <name evidence="1" type="ORF">CHM34_16450</name>
</gene>
<comment type="caution">
    <text evidence="1">The sequence shown here is derived from an EMBL/GenBank/DDBJ whole genome shotgun (WGS) entry which is preliminary data.</text>
</comment>
<keyword evidence="2" id="KW-1185">Reference proteome</keyword>
<dbReference type="RefSeq" id="WP_094265701.1">
    <property type="nucleotide sequence ID" value="NZ_NOWF01000012.1"/>
</dbReference>
<dbReference type="Proteomes" id="UP000215459">
    <property type="component" value="Unassembled WGS sequence"/>
</dbReference>
<evidence type="ECO:0000313" key="2">
    <source>
        <dbReference type="Proteomes" id="UP000215459"/>
    </source>
</evidence>
<sequence length="59" mass="6880">MTEEPQKQVNRLIDEAIHLLNDHTEVSPNAPLAVEHLQIARDQVNQKYRIESWGWSNDT</sequence>
<dbReference type="EMBL" id="NOWF01000012">
    <property type="protein sequence ID" value="OYD06479.1"/>
    <property type="molecule type" value="Genomic_DNA"/>
</dbReference>
<dbReference type="AlphaFoldDB" id="A0A235B3D6"/>